<keyword evidence="4 5" id="KW-0472">Membrane</keyword>
<accession>A0A9D1WWD6</accession>
<evidence type="ECO:0000256" key="1">
    <source>
        <dbReference type="ARBA" id="ARBA00004141"/>
    </source>
</evidence>
<comment type="subcellular location">
    <subcellularLocation>
        <location evidence="1">Membrane</location>
        <topology evidence="1">Multi-pass membrane protein</topology>
    </subcellularLocation>
</comment>
<reference evidence="6" key="1">
    <citation type="journal article" date="2021" name="PeerJ">
        <title>Extensive microbial diversity within the chicken gut microbiome revealed by metagenomics and culture.</title>
        <authorList>
            <person name="Gilroy R."/>
            <person name="Ravi A."/>
            <person name="Getino M."/>
            <person name="Pursley I."/>
            <person name="Horton D.L."/>
            <person name="Alikhan N.F."/>
            <person name="Baker D."/>
            <person name="Gharbi K."/>
            <person name="Hall N."/>
            <person name="Watson M."/>
            <person name="Adriaenssens E.M."/>
            <person name="Foster-Nyarko E."/>
            <person name="Jarju S."/>
            <person name="Secka A."/>
            <person name="Antonio M."/>
            <person name="Oren A."/>
            <person name="Chaudhuri R.R."/>
            <person name="La Ragione R."/>
            <person name="Hildebrand F."/>
            <person name="Pallen M.J."/>
        </authorList>
    </citation>
    <scope>NUCLEOTIDE SEQUENCE</scope>
    <source>
        <strain evidence="6">CHK191-13928</strain>
    </source>
</reference>
<feature type="transmembrane region" description="Helical" evidence="5">
    <location>
        <begin position="69"/>
        <end position="93"/>
    </location>
</feature>
<organism evidence="6 7">
    <name type="scientific">Candidatus Anaerostipes excrementavium</name>
    <dbReference type="NCBI Taxonomy" id="2838463"/>
    <lineage>
        <taxon>Bacteria</taxon>
        <taxon>Bacillati</taxon>
        <taxon>Bacillota</taxon>
        <taxon>Clostridia</taxon>
        <taxon>Lachnospirales</taxon>
        <taxon>Lachnospiraceae</taxon>
        <taxon>Anaerostipes</taxon>
    </lineage>
</organism>
<dbReference type="InterPro" id="IPR003825">
    <property type="entry name" value="Colicin-V_CvpA"/>
</dbReference>
<evidence type="ECO:0000313" key="7">
    <source>
        <dbReference type="Proteomes" id="UP000886721"/>
    </source>
</evidence>
<feature type="transmembrane region" description="Helical" evidence="5">
    <location>
        <begin position="30"/>
        <end position="49"/>
    </location>
</feature>
<dbReference type="PANTHER" id="PTHR37306">
    <property type="entry name" value="COLICIN V PRODUCTION PROTEIN"/>
    <property type="match status" value="1"/>
</dbReference>
<evidence type="ECO:0000256" key="5">
    <source>
        <dbReference type="SAM" id="Phobius"/>
    </source>
</evidence>
<proteinExistence type="predicted"/>
<dbReference type="Proteomes" id="UP000886721">
    <property type="component" value="Unassembled WGS sequence"/>
</dbReference>
<evidence type="ECO:0000256" key="3">
    <source>
        <dbReference type="ARBA" id="ARBA00022989"/>
    </source>
</evidence>
<keyword evidence="2 5" id="KW-0812">Transmembrane</keyword>
<dbReference type="AlphaFoldDB" id="A0A9D1WWD6"/>
<gene>
    <name evidence="6" type="ORF">H9735_08500</name>
</gene>
<evidence type="ECO:0000256" key="4">
    <source>
        <dbReference type="ARBA" id="ARBA00023136"/>
    </source>
</evidence>
<evidence type="ECO:0000256" key="2">
    <source>
        <dbReference type="ARBA" id="ARBA00022692"/>
    </source>
</evidence>
<dbReference type="GO" id="GO:0016020">
    <property type="term" value="C:membrane"/>
    <property type="evidence" value="ECO:0007669"/>
    <property type="project" value="UniProtKB-SubCell"/>
</dbReference>
<feature type="transmembrane region" description="Helical" evidence="5">
    <location>
        <begin position="108"/>
        <end position="131"/>
    </location>
</feature>
<dbReference type="EMBL" id="DXEM01000028">
    <property type="protein sequence ID" value="HIX68137.1"/>
    <property type="molecule type" value="Genomic_DNA"/>
</dbReference>
<dbReference type="GO" id="GO:0009403">
    <property type="term" value="P:toxin biosynthetic process"/>
    <property type="evidence" value="ECO:0007669"/>
    <property type="project" value="InterPro"/>
</dbReference>
<reference evidence="6" key="2">
    <citation type="submission" date="2021-04" db="EMBL/GenBank/DDBJ databases">
        <authorList>
            <person name="Gilroy R."/>
        </authorList>
    </citation>
    <scope>NUCLEOTIDE SEQUENCE</scope>
    <source>
        <strain evidence="6">CHK191-13928</strain>
    </source>
</reference>
<evidence type="ECO:0000313" key="6">
    <source>
        <dbReference type="EMBL" id="HIX68137.1"/>
    </source>
</evidence>
<protein>
    <submittedName>
        <fullName evidence="6">CvpA family protein</fullName>
    </submittedName>
</protein>
<keyword evidence="3 5" id="KW-1133">Transmembrane helix</keyword>
<dbReference type="PANTHER" id="PTHR37306:SF1">
    <property type="entry name" value="COLICIN V PRODUCTION PROTEIN"/>
    <property type="match status" value="1"/>
</dbReference>
<dbReference type="Pfam" id="PF02674">
    <property type="entry name" value="Colicin_V"/>
    <property type="match status" value="1"/>
</dbReference>
<sequence>MGETIAIILLLYLVIQVVRGYRKGFLKSALSLAAWILTFAIAYYTADLFKGITAQYIVKQPQNFVTDQIAYVIAFALITIIVRILFGFLIHFINKINQLPGIGFVNKLAGGILGFTKGFLVIMFVCFFISLMPKIGLSSKYAEIVRPGGIMEMLIEVNPFTQMLEDSTGIDF</sequence>
<comment type="caution">
    <text evidence="6">The sequence shown here is derived from an EMBL/GenBank/DDBJ whole genome shotgun (WGS) entry which is preliminary data.</text>
</comment>
<name>A0A9D1WWD6_9FIRM</name>